<dbReference type="Pfam" id="PF15636">
    <property type="entry name" value="Tox-GHH"/>
    <property type="match status" value="1"/>
</dbReference>
<gene>
    <name evidence="3" type="ORF">Hs30E_10460</name>
</gene>
<accession>A0A6A0BCX3</accession>
<dbReference type="AlphaFoldDB" id="A0A6A0BCX3"/>
<dbReference type="InterPro" id="IPR028916">
    <property type="entry name" value="Tox-GHH_dom"/>
</dbReference>
<proteinExistence type="predicted"/>
<protein>
    <recommendedName>
        <fullName evidence="2">Tox-GHH domain-containing protein</fullName>
    </recommendedName>
</protein>
<feature type="region of interest" description="Disordered" evidence="1">
    <location>
        <begin position="1"/>
        <end position="47"/>
    </location>
</feature>
<feature type="region of interest" description="Disordered" evidence="1">
    <location>
        <begin position="94"/>
        <end position="132"/>
    </location>
</feature>
<comment type="caution">
    <text evidence="3">The sequence shown here is derived from an EMBL/GenBank/DDBJ whole genome shotgun (WGS) entry which is preliminary data.</text>
</comment>
<organism evidence="3 4">
    <name type="scientific">Pseudolactococcus hodotermopsidis</name>
    <dbReference type="NCBI Taxonomy" id="2709157"/>
    <lineage>
        <taxon>Bacteria</taxon>
        <taxon>Bacillati</taxon>
        <taxon>Bacillota</taxon>
        <taxon>Bacilli</taxon>
        <taxon>Lactobacillales</taxon>
        <taxon>Streptococcaceae</taxon>
        <taxon>Pseudolactococcus</taxon>
    </lineage>
</organism>
<dbReference type="RefSeq" id="WP_172208581.1">
    <property type="nucleotide sequence ID" value="NZ_BLLI01000026.1"/>
</dbReference>
<feature type="region of interest" description="Disordered" evidence="1">
    <location>
        <begin position="175"/>
        <end position="194"/>
    </location>
</feature>
<evidence type="ECO:0000259" key="2">
    <source>
        <dbReference type="Pfam" id="PF15636"/>
    </source>
</evidence>
<feature type="compositionally biased region" description="Polar residues" evidence="1">
    <location>
        <begin position="94"/>
        <end position="115"/>
    </location>
</feature>
<name>A0A6A0BCX3_9LACT</name>
<dbReference type="EMBL" id="BLLI01000026">
    <property type="protein sequence ID" value="GFH42495.1"/>
    <property type="molecule type" value="Genomic_DNA"/>
</dbReference>
<feature type="region of interest" description="Disordered" evidence="1">
    <location>
        <begin position="150"/>
        <end position="169"/>
    </location>
</feature>
<feature type="compositionally biased region" description="Low complexity" evidence="1">
    <location>
        <begin position="183"/>
        <end position="194"/>
    </location>
</feature>
<reference evidence="3 4" key="1">
    <citation type="submission" date="2020-02" db="EMBL/GenBank/DDBJ databases">
        <title>Draft genome sequence of Lactococcus sp. Hs30E4-3.</title>
        <authorList>
            <person name="Noda S."/>
            <person name="Yuki M."/>
            <person name="Ohkuma M."/>
        </authorList>
    </citation>
    <scope>NUCLEOTIDE SEQUENCE [LARGE SCALE GENOMIC DNA]</scope>
    <source>
        <strain evidence="3 4">Hs30E4-3</strain>
    </source>
</reference>
<evidence type="ECO:0000313" key="4">
    <source>
        <dbReference type="Proteomes" id="UP000480303"/>
    </source>
</evidence>
<feature type="compositionally biased region" description="Polar residues" evidence="1">
    <location>
        <begin position="150"/>
        <end position="165"/>
    </location>
</feature>
<evidence type="ECO:0000313" key="3">
    <source>
        <dbReference type="EMBL" id="GFH42495.1"/>
    </source>
</evidence>
<dbReference type="Proteomes" id="UP000480303">
    <property type="component" value="Unassembled WGS sequence"/>
</dbReference>
<keyword evidence="4" id="KW-1185">Reference proteome</keyword>
<feature type="domain" description="Tox-GHH" evidence="2">
    <location>
        <begin position="10"/>
        <end position="84"/>
    </location>
</feature>
<sequence length="194" mass="21513">MDEKPQLSVEEKKKLNSERQKAVRDAWGKEKARVAQGEGTRDWSPEQQKEIMENGHADGYDGHHMKCVSSYPEQAGNPDNIQFLTHDEHIQGAHQGNTHTRTNGYYNPDSGQMENFNGDELKPTDSQSLSEPCYENGEYITKTQSVSAFKASVKSTGQEPSSTAHDFNASIKNHAAAEERASASEQTRSAAVSR</sequence>
<evidence type="ECO:0000256" key="1">
    <source>
        <dbReference type="SAM" id="MobiDB-lite"/>
    </source>
</evidence>